<sequence>MKWYYKGWCLDTSVPPKELGGKVVVWRETAIRSTPSGTSAPLLLLPQSVWLPWPWWSWCSRVWVPSLGSPGKVGSYSNPGFSNAPSGQLDLSSIELSFLCLDSIESGGRVERLALELFLLLCVLSPSSLGSKEEAL</sequence>
<dbReference type="EMBL" id="CACVBM020001353">
    <property type="protein sequence ID" value="CAA7046731.1"/>
    <property type="molecule type" value="Genomic_DNA"/>
</dbReference>
<name>A0A6D2K416_9BRAS</name>
<keyword evidence="2" id="KW-1185">Reference proteome</keyword>
<reference evidence="1" key="1">
    <citation type="submission" date="2020-01" db="EMBL/GenBank/DDBJ databases">
        <authorList>
            <person name="Mishra B."/>
        </authorList>
    </citation>
    <scope>NUCLEOTIDE SEQUENCE [LARGE SCALE GENOMIC DNA]</scope>
</reference>
<proteinExistence type="predicted"/>
<dbReference type="Proteomes" id="UP000467841">
    <property type="component" value="Unassembled WGS sequence"/>
</dbReference>
<dbReference type="AlphaFoldDB" id="A0A6D2K416"/>
<evidence type="ECO:0000313" key="2">
    <source>
        <dbReference type="Proteomes" id="UP000467841"/>
    </source>
</evidence>
<comment type="caution">
    <text evidence="1">The sequence shown here is derived from an EMBL/GenBank/DDBJ whole genome shotgun (WGS) entry which is preliminary data.</text>
</comment>
<protein>
    <submittedName>
        <fullName evidence="1">Uncharacterized protein</fullName>
    </submittedName>
</protein>
<gene>
    <name evidence="1" type="ORF">MERR_LOCUS33966</name>
</gene>
<evidence type="ECO:0000313" key="1">
    <source>
        <dbReference type="EMBL" id="CAA7046731.1"/>
    </source>
</evidence>
<organism evidence="1 2">
    <name type="scientific">Microthlaspi erraticum</name>
    <dbReference type="NCBI Taxonomy" id="1685480"/>
    <lineage>
        <taxon>Eukaryota</taxon>
        <taxon>Viridiplantae</taxon>
        <taxon>Streptophyta</taxon>
        <taxon>Embryophyta</taxon>
        <taxon>Tracheophyta</taxon>
        <taxon>Spermatophyta</taxon>
        <taxon>Magnoliopsida</taxon>
        <taxon>eudicotyledons</taxon>
        <taxon>Gunneridae</taxon>
        <taxon>Pentapetalae</taxon>
        <taxon>rosids</taxon>
        <taxon>malvids</taxon>
        <taxon>Brassicales</taxon>
        <taxon>Brassicaceae</taxon>
        <taxon>Coluteocarpeae</taxon>
        <taxon>Microthlaspi</taxon>
    </lineage>
</organism>
<accession>A0A6D2K416</accession>